<accession>A0ABW7XJE0</accession>
<comment type="caution">
    <text evidence="2">The sequence shown here is derived from an EMBL/GenBank/DDBJ whole genome shotgun (WGS) entry which is preliminary data.</text>
</comment>
<keyword evidence="1" id="KW-0812">Transmembrane</keyword>
<proteinExistence type="predicted"/>
<protein>
    <recommendedName>
        <fullName evidence="4">Major facilitator superfamily (MFS) profile domain-containing protein</fullName>
    </recommendedName>
</protein>
<dbReference type="RefSeq" id="WP_397404172.1">
    <property type="nucleotide sequence ID" value="NZ_JBIRYI010000006.1"/>
</dbReference>
<keyword evidence="1" id="KW-1133">Transmembrane helix</keyword>
<reference evidence="2 3" key="1">
    <citation type="submission" date="2024-10" db="EMBL/GenBank/DDBJ databases">
        <title>The Natural Products Discovery Center: Release of the First 8490 Sequenced Strains for Exploring Actinobacteria Biosynthetic Diversity.</title>
        <authorList>
            <person name="Kalkreuter E."/>
            <person name="Kautsar S.A."/>
            <person name="Yang D."/>
            <person name="Bader C.D."/>
            <person name="Teijaro C.N."/>
            <person name="Fluegel L."/>
            <person name="Davis C.M."/>
            <person name="Simpson J.R."/>
            <person name="Lauterbach L."/>
            <person name="Steele A.D."/>
            <person name="Gui C."/>
            <person name="Meng S."/>
            <person name="Li G."/>
            <person name="Viehrig K."/>
            <person name="Ye F."/>
            <person name="Su P."/>
            <person name="Kiefer A.F."/>
            <person name="Nichols A."/>
            <person name="Cepeda A.J."/>
            <person name="Yan W."/>
            <person name="Fan B."/>
            <person name="Jiang Y."/>
            <person name="Adhikari A."/>
            <person name="Zheng C.-J."/>
            <person name="Schuster L."/>
            <person name="Cowan T.M."/>
            <person name="Smanski M.J."/>
            <person name="Chevrette M.G."/>
            <person name="De Carvalho L.P.S."/>
            <person name="Shen B."/>
        </authorList>
    </citation>
    <scope>NUCLEOTIDE SEQUENCE [LARGE SCALE GENOMIC DNA]</scope>
    <source>
        <strain evidence="2 3">NPDC019481</strain>
    </source>
</reference>
<evidence type="ECO:0000256" key="1">
    <source>
        <dbReference type="SAM" id="Phobius"/>
    </source>
</evidence>
<feature type="transmembrane region" description="Helical" evidence="1">
    <location>
        <begin position="80"/>
        <end position="103"/>
    </location>
</feature>
<dbReference type="EMBL" id="JBIRYI010000006">
    <property type="protein sequence ID" value="MFI2487446.1"/>
    <property type="molecule type" value="Genomic_DNA"/>
</dbReference>
<keyword evidence="1" id="KW-0472">Membrane</keyword>
<feature type="transmembrane region" description="Helical" evidence="1">
    <location>
        <begin position="20"/>
        <end position="43"/>
    </location>
</feature>
<keyword evidence="3" id="KW-1185">Reference proteome</keyword>
<feature type="transmembrane region" description="Helical" evidence="1">
    <location>
        <begin position="55"/>
        <end position="73"/>
    </location>
</feature>
<evidence type="ECO:0000313" key="3">
    <source>
        <dbReference type="Proteomes" id="UP001611580"/>
    </source>
</evidence>
<gene>
    <name evidence="2" type="ORF">ACH47X_11085</name>
</gene>
<evidence type="ECO:0000313" key="2">
    <source>
        <dbReference type="EMBL" id="MFI2487446.1"/>
    </source>
</evidence>
<name>A0ABW7XJE0_9MICO</name>
<feature type="transmembrane region" description="Helical" evidence="1">
    <location>
        <begin position="123"/>
        <end position="144"/>
    </location>
</feature>
<sequence length="158" mass="15990">MTEPASPTLLTAPPLRTAAAGGFALAVLAGIAETAVAVSSVVARQGADGALLTQAGVRGLIFAAALACAWNLARGRRWAWWALLLGLGVVGLGSMLLPMAALLADGASWSTVFEGDVSPAFPVIRALHILFVLAGVGLALHPAVRASLGAGARDRQPY</sequence>
<dbReference type="Proteomes" id="UP001611580">
    <property type="component" value="Unassembled WGS sequence"/>
</dbReference>
<evidence type="ECO:0008006" key="4">
    <source>
        <dbReference type="Google" id="ProtNLM"/>
    </source>
</evidence>
<organism evidence="2 3">
    <name type="scientific">Promicromonospora kroppenstedtii</name>
    <dbReference type="NCBI Taxonomy" id="440482"/>
    <lineage>
        <taxon>Bacteria</taxon>
        <taxon>Bacillati</taxon>
        <taxon>Actinomycetota</taxon>
        <taxon>Actinomycetes</taxon>
        <taxon>Micrococcales</taxon>
        <taxon>Promicromonosporaceae</taxon>
        <taxon>Promicromonospora</taxon>
    </lineage>
</organism>